<dbReference type="InterPro" id="IPR050917">
    <property type="entry name" value="SOX_TF"/>
</dbReference>
<evidence type="ECO:0000313" key="9">
    <source>
        <dbReference type="EnsemblMetazoa" id="XP_024084038.1"/>
    </source>
</evidence>
<dbReference type="PROSITE" id="PS50118">
    <property type="entry name" value="HMG_BOX_2"/>
    <property type="match status" value="1"/>
</dbReference>
<organism evidence="9 10">
    <name type="scientific">Cimex lectularius</name>
    <name type="common">Bed bug</name>
    <name type="synonym">Acanthia lectularia</name>
    <dbReference type="NCBI Taxonomy" id="79782"/>
    <lineage>
        <taxon>Eukaryota</taxon>
        <taxon>Metazoa</taxon>
        <taxon>Ecdysozoa</taxon>
        <taxon>Arthropoda</taxon>
        <taxon>Hexapoda</taxon>
        <taxon>Insecta</taxon>
        <taxon>Pterygota</taxon>
        <taxon>Neoptera</taxon>
        <taxon>Paraneoptera</taxon>
        <taxon>Hemiptera</taxon>
        <taxon>Heteroptera</taxon>
        <taxon>Panheteroptera</taxon>
        <taxon>Cimicomorpha</taxon>
        <taxon>Cimicidae</taxon>
        <taxon>Cimex</taxon>
    </lineage>
</organism>
<keyword evidence="5 6" id="KW-0539">Nucleus</keyword>
<evidence type="ECO:0000256" key="4">
    <source>
        <dbReference type="ARBA" id="ARBA00023163"/>
    </source>
</evidence>
<dbReference type="OrthoDB" id="6247875at2759"/>
<dbReference type="SMART" id="SM00398">
    <property type="entry name" value="HMG"/>
    <property type="match status" value="1"/>
</dbReference>
<protein>
    <recommendedName>
        <fullName evidence="8">HMG box domain-containing protein</fullName>
    </recommendedName>
</protein>
<accession>A0A8I6SNC3</accession>
<dbReference type="RefSeq" id="XP_024084038.1">
    <property type="nucleotide sequence ID" value="XM_024228270.1"/>
</dbReference>
<dbReference type="Proteomes" id="UP000494040">
    <property type="component" value="Unassembled WGS sequence"/>
</dbReference>
<evidence type="ECO:0000256" key="7">
    <source>
        <dbReference type="SAM" id="MobiDB-lite"/>
    </source>
</evidence>
<evidence type="ECO:0000256" key="5">
    <source>
        <dbReference type="ARBA" id="ARBA00023242"/>
    </source>
</evidence>
<feature type="compositionally biased region" description="Polar residues" evidence="7">
    <location>
        <begin position="114"/>
        <end position="128"/>
    </location>
</feature>
<dbReference type="CDD" id="cd22031">
    <property type="entry name" value="HMG-box_SoxE"/>
    <property type="match status" value="1"/>
</dbReference>
<dbReference type="Gene3D" id="1.10.30.10">
    <property type="entry name" value="High mobility group box domain"/>
    <property type="match status" value="1"/>
</dbReference>
<evidence type="ECO:0000256" key="3">
    <source>
        <dbReference type="ARBA" id="ARBA00023125"/>
    </source>
</evidence>
<dbReference type="InterPro" id="IPR009071">
    <property type="entry name" value="HMG_box_dom"/>
</dbReference>
<keyword evidence="3 6" id="KW-0238">DNA-binding</keyword>
<evidence type="ECO:0000256" key="6">
    <source>
        <dbReference type="PROSITE-ProRule" id="PRU00267"/>
    </source>
</evidence>
<feature type="domain" description="HMG box" evidence="8">
    <location>
        <begin position="37"/>
        <end position="105"/>
    </location>
</feature>
<dbReference type="GO" id="GO:0000978">
    <property type="term" value="F:RNA polymerase II cis-regulatory region sequence-specific DNA binding"/>
    <property type="evidence" value="ECO:0007669"/>
    <property type="project" value="TreeGrafter"/>
</dbReference>
<sequence length="298" mass="33846">MIFVSLDPAQTRDGSPFTMTRRKEEFKTTSDKKKTHVKRPMNAFMVWAQAARRKLADQYPQLHNAELSKTLGKLWRLLGDAEKKPFIEEAERLRVIHKREYPDYKYQPRRRKGSSNGKPANQRGSTGSYAMMGRVKEECSSGAEEGEDELLGPPTPPTTPNRHGGVTAFRNAQQYQSNGQQHANEMAATCSQEVMGVVNPGMSLEELGNVEGVDCAEFEQYLHPPAAGWEQEDVLTQEFRQGDVAFPRHLDQGRDMSLPRGMAASVYQPGPPAYWSPQMYYQSCQYQQRPQDHWGNYV</sequence>
<comment type="subcellular location">
    <subcellularLocation>
        <location evidence="1">Nucleus</location>
    </subcellularLocation>
</comment>
<keyword evidence="4" id="KW-0804">Transcription</keyword>
<dbReference type="SUPFAM" id="SSF47095">
    <property type="entry name" value="HMG-box"/>
    <property type="match status" value="1"/>
</dbReference>
<dbReference type="GO" id="GO:0000981">
    <property type="term" value="F:DNA-binding transcription factor activity, RNA polymerase II-specific"/>
    <property type="evidence" value="ECO:0007669"/>
    <property type="project" value="TreeGrafter"/>
</dbReference>
<evidence type="ECO:0000313" key="10">
    <source>
        <dbReference type="Proteomes" id="UP000494040"/>
    </source>
</evidence>
<keyword evidence="2" id="KW-0805">Transcription regulation</keyword>
<dbReference type="InterPro" id="IPR036910">
    <property type="entry name" value="HMG_box_dom_sf"/>
</dbReference>
<reference evidence="9" key="1">
    <citation type="submission" date="2022-01" db="UniProtKB">
        <authorList>
            <consortium name="EnsemblMetazoa"/>
        </authorList>
    </citation>
    <scope>IDENTIFICATION</scope>
</reference>
<name>A0A8I6SNC3_CIMLE</name>
<dbReference type="EnsemblMetazoa" id="XM_024228270.1">
    <property type="protein sequence ID" value="XP_024084038.1"/>
    <property type="gene ID" value="LOC106663233"/>
</dbReference>
<dbReference type="GeneID" id="106663233"/>
<dbReference type="Pfam" id="PF00505">
    <property type="entry name" value="HMG_box"/>
    <property type="match status" value="1"/>
</dbReference>
<evidence type="ECO:0000259" key="8">
    <source>
        <dbReference type="PROSITE" id="PS50118"/>
    </source>
</evidence>
<proteinExistence type="predicted"/>
<dbReference type="PANTHER" id="PTHR45803">
    <property type="entry name" value="SOX100B"/>
    <property type="match status" value="1"/>
</dbReference>
<feature type="region of interest" description="Disordered" evidence="7">
    <location>
        <begin position="104"/>
        <end position="157"/>
    </location>
</feature>
<evidence type="ECO:0000256" key="2">
    <source>
        <dbReference type="ARBA" id="ARBA00023015"/>
    </source>
</evidence>
<feature type="DNA-binding region" description="HMG box" evidence="6">
    <location>
        <begin position="37"/>
        <end position="105"/>
    </location>
</feature>
<dbReference type="GO" id="GO:0005634">
    <property type="term" value="C:nucleus"/>
    <property type="evidence" value="ECO:0007669"/>
    <property type="project" value="UniProtKB-SubCell"/>
</dbReference>
<dbReference type="FunFam" id="1.10.30.10:FF:000004">
    <property type="entry name" value="Transcription factor SOX-10"/>
    <property type="match status" value="1"/>
</dbReference>
<keyword evidence="10" id="KW-1185">Reference proteome</keyword>
<dbReference type="AlphaFoldDB" id="A0A8I6SNC3"/>
<dbReference type="PANTHER" id="PTHR45803:SF5">
    <property type="entry name" value="SOX100B"/>
    <property type="match status" value="1"/>
</dbReference>
<evidence type="ECO:0000256" key="1">
    <source>
        <dbReference type="ARBA" id="ARBA00004123"/>
    </source>
</evidence>